<reference evidence="1 2" key="1">
    <citation type="submission" date="2018-07" db="EMBL/GenBank/DDBJ databases">
        <title>A high quality draft genome assembly of the barn swallow (H. rustica rustica).</title>
        <authorList>
            <person name="Formenti G."/>
            <person name="Chiara M."/>
            <person name="Poveda L."/>
            <person name="Francoijs K.-J."/>
            <person name="Bonisoli-Alquati A."/>
            <person name="Canova L."/>
            <person name="Gianfranceschi L."/>
            <person name="Horner D.S."/>
            <person name="Saino N."/>
        </authorList>
    </citation>
    <scope>NUCLEOTIDE SEQUENCE [LARGE SCALE GENOMIC DNA]</scope>
    <source>
        <strain evidence="1">Chelidonia</strain>
        <tissue evidence="1">Blood</tissue>
    </source>
</reference>
<organism evidence="1 2">
    <name type="scientific">Hirundo rustica rustica</name>
    <dbReference type="NCBI Taxonomy" id="333673"/>
    <lineage>
        <taxon>Eukaryota</taxon>
        <taxon>Metazoa</taxon>
        <taxon>Chordata</taxon>
        <taxon>Craniata</taxon>
        <taxon>Vertebrata</taxon>
        <taxon>Euteleostomi</taxon>
        <taxon>Archelosauria</taxon>
        <taxon>Archosauria</taxon>
        <taxon>Dinosauria</taxon>
        <taxon>Saurischia</taxon>
        <taxon>Theropoda</taxon>
        <taxon>Coelurosauria</taxon>
        <taxon>Aves</taxon>
        <taxon>Neognathae</taxon>
        <taxon>Neoaves</taxon>
        <taxon>Telluraves</taxon>
        <taxon>Australaves</taxon>
        <taxon>Passeriformes</taxon>
        <taxon>Sylvioidea</taxon>
        <taxon>Hirundinidae</taxon>
        <taxon>Hirundo</taxon>
    </lineage>
</organism>
<dbReference type="AlphaFoldDB" id="A0A3M0KX09"/>
<accession>A0A3M0KX09</accession>
<name>A0A3M0KX09_HIRRU</name>
<evidence type="ECO:0000313" key="1">
    <source>
        <dbReference type="EMBL" id="RMC11647.1"/>
    </source>
</evidence>
<keyword evidence="2" id="KW-1185">Reference proteome</keyword>
<sequence length="93" mass="10344">MNADSIKKHGLKEKVEEIGVTASGKDTTMKDYEEKARSKIRHIMKSIANTGTSKSDLQVSASTETLVLKDDALHTLIIHLDIYETLEENNARS</sequence>
<evidence type="ECO:0000313" key="2">
    <source>
        <dbReference type="Proteomes" id="UP000269221"/>
    </source>
</evidence>
<dbReference type="EMBL" id="QRBI01000108">
    <property type="protein sequence ID" value="RMC11647.1"/>
    <property type="molecule type" value="Genomic_DNA"/>
</dbReference>
<dbReference type="Proteomes" id="UP000269221">
    <property type="component" value="Unassembled WGS sequence"/>
</dbReference>
<protein>
    <submittedName>
        <fullName evidence="1">Uncharacterized protein</fullName>
    </submittedName>
</protein>
<comment type="caution">
    <text evidence="1">The sequence shown here is derived from an EMBL/GenBank/DDBJ whole genome shotgun (WGS) entry which is preliminary data.</text>
</comment>
<gene>
    <name evidence="1" type="ORF">DUI87_11769</name>
</gene>
<proteinExistence type="predicted"/>